<dbReference type="Gene3D" id="3.30.70.1320">
    <property type="entry name" value="Multidrug efflux transporter AcrB pore domain like"/>
    <property type="match status" value="1"/>
</dbReference>
<evidence type="ECO:0000256" key="1">
    <source>
        <dbReference type="SAM" id="Phobius"/>
    </source>
</evidence>
<dbReference type="SUPFAM" id="SSF82693">
    <property type="entry name" value="Multidrug efflux transporter AcrB pore domain, PN1, PN2, PC1 and PC2 subdomains"/>
    <property type="match status" value="3"/>
</dbReference>
<keyword evidence="1" id="KW-0472">Membrane</keyword>
<sequence length="1048" mass="116102">MSLFHSFNLSEWALKNKGLVLYFMILLGIVGLFSYSKLSQSEDPPFTFKVMVVQTYWPGATAQEVSLQVTDKIEKELMSTGMYDKIMAYSRPGESMVMFMAKDSLKSSQIPDVWYQVRKKVGDIKTQLPSGVQGPFFNDEFGDTFGNIYVLTGKDYDYATLKEYADRLQLRLQRVKDVSKVNLVGLQDQKIWIELSNTKAAQMGIPVTTIQAALAKQNSVNNAGFFETGTDRIQVRVSGALHSVDDLKKMPLLVGDKTIQLGDVAEVYRGFSDPAQPRMRFNGENGIGLAVSMRKGGDIIALGKNLETEFQTLQKTLPLGMELKKVSDQPVAVQRSIHEFVKVLAEAVIIVLLVSFFSLGFRTGLVVAFSIPLVLAMTFAGMNLFDVGLHKISLGALILALGLLVDDAIIAVEMMAIKMEQGYSRMKAAGFAWTSTAFPMLTGTLITAAGFLPIATAASSTGEYTRSIFQVVTIALVVSWFAAVIFVPYLGDKLLPDFTKEAQKASWYQRLLARLRKQPEPQPVIHHTGEHFDPYQSNFYQGFRKVVNWCVSYRKTVIAITVGIFVLSVVMFKFVPQQFFPPSNRAEILVDLKLEEGASLTATENAVKKVEAFLAKQKGIDNYVAYVGTGTPRFYLPLDQQMPQASFAQFVVLASSLDDRDEIRKSLDTQIRQLLPQVRTRVSLLENGPPVGYPLQFRVSGEDIPTVRQEAQKVAKLISENPNTTNVHLDWGEQSKIISLNIDQDRARQMGVTSEDLANFLNSSISGAIINQYREKRELIDVRLRGDQAERVSVEALASLAVPTSLGTTVPLAQIAKLEYKFEDGLIWHRNRLPTITVRADIRTKLQPATVVNELTEKIDQLRATLPSGYLVEVGGTVEESAKGQTSVNAGMPLFLAVVFTLLMIQLKSISRSFIVFLTAPLGLIGVVLFLLLFNKPFGFVAMLGTIALSGMIMRNSLILIDQIEQDIRAGHNQWDAILDATVRRARPIILTALAAVLAMIPLSRSIFFGPMAVAIMGGLIIATLLTLFFLPALYATWFKVKKPVENT</sequence>
<name>A0A3G2T715_9GAMM</name>
<gene>
    <name evidence="2" type="ORF">CDG68_21930</name>
</gene>
<dbReference type="Gene3D" id="3.30.70.1430">
    <property type="entry name" value="Multidrug efflux transporter AcrB pore domain"/>
    <property type="match status" value="2"/>
</dbReference>
<dbReference type="Pfam" id="PF00873">
    <property type="entry name" value="ACR_tran"/>
    <property type="match status" value="1"/>
</dbReference>
<feature type="transmembrane region" description="Helical" evidence="1">
    <location>
        <begin position="914"/>
        <end position="934"/>
    </location>
</feature>
<dbReference type="SUPFAM" id="SSF82866">
    <property type="entry name" value="Multidrug efflux transporter AcrB transmembrane domain"/>
    <property type="match status" value="2"/>
</dbReference>
<evidence type="ECO:0000313" key="3">
    <source>
        <dbReference type="Proteomes" id="UP000279962"/>
    </source>
</evidence>
<evidence type="ECO:0000313" key="2">
    <source>
        <dbReference type="EMBL" id="AYO56134.1"/>
    </source>
</evidence>
<dbReference type="InterPro" id="IPR027463">
    <property type="entry name" value="AcrB_DN_DC_subdom"/>
</dbReference>
<dbReference type="Gene3D" id="1.20.1640.10">
    <property type="entry name" value="Multidrug efflux transporter AcrB transmembrane domain"/>
    <property type="match status" value="2"/>
</dbReference>
<dbReference type="AlphaFoldDB" id="A0A3G2T715"/>
<feature type="transmembrane region" description="Helical" evidence="1">
    <location>
        <begin position="429"/>
        <end position="455"/>
    </location>
</feature>
<dbReference type="PANTHER" id="PTHR32063">
    <property type="match status" value="1"/>
</dbReference>
<proteinExistence type="predicted"/>
<dbReference type="RefSeq" id="WP_087553356.1">
    <property type="nucleotide sequence ID" value="NZ_CP033133.1"/>
</dbReference>
<dbReference type="SUPFAM" id="SSF82714">
    <property type="entry name" value="Multidrug efflux transporter AcrB TolC docking domain, DN and DC subdomains"/>
    <property type="match status" value="2"/>
</dbReference>
<dbReference type="EMBL" id="CP033133">
    <property type="protein sequence ID" value="AYO56134.1"/>
    <property type="molecule type" value="Genomic_DNA"/>
</dbReference>
<feature type="transmembrane region" description="Helical" evidence="1">
    <location>
        <begin position="890"/>
        <end position="907"/>
    </location>
</feature>
<feature type="transmembrane region" description="Helical" evidence="1">
    <location>
        <begin position="989"/>
        <end position="1008"/>
    </location>
</feature>
<accession>A0A3G2T715</accession>
<dbReference type="GO" id="GO:0005886">
    <property type="term" value="C:plasma membrane"/>
    <property type="evidence" value="ECO:0007669"/>
    <property type="project" value="TreeGrafter"/>
</dbReference>
<dbReference type="InterPro" id="IPR001036">
    <property type="entry name" value="Acrflvin-R"/>
</dbReference>
<feature type="transmembrane region" description="Helical" evidence="1">
    <location>
        <begin position="20"/>
        <end position="38"/>
    </location>
</feature>
<feature type="transmembrane region" description="Helical" evidence="1">
    <location>
        <begin position="340"/>
        <end position="359"/>
    </location>
</feature>
<reference evidence="2 3" key="1">
    <citation type="submission" date="2018-10" db="EMBL/GenBank/DDBJ databases">
        <title>The complete genome of Acinetobacter wuhouensis strain WCHAW010062.</title>
        <authorList>
            <person name="Hu Y."/>
            <person name="Long H."/>
            <person name="Feng Y."/>
            <person name="Zong Z."/>
        </authorList>
    </citation>
    <scope>NUCLEOTIDE SEQUENCE [LARGE SCALE GENOMIC DNA]</scope>
    <source>
        <strain evidence="2 3">WCHAW010062</strain>
    </source>
</reference>
<dbReference type="Proteomes" id="UP000279962">
    <property type="component" value="Chromosome"/>
</dbReference>
<feature type="transmembrane region" description="Helical" evidence="1">
    <location>
        <begin position="397"/>
        <end position="417"/>
    </location>
</feature>
<dbReference type="Gene3D" id="3.30.70.1440">
    <property type="entry name" value="Multidrug efflux transporter AcrB pore domain"/>
    <property type="match status" value="1"/>
</dbReference>
<keyword evidence="1" id="KW-1133">Transmembrane helix</keyword>
<keyword evidence="1" id="KW-0812">Transmembrane</keyword>
<dbReference type="GO" id="GO:0042910">
    <property type="term" value="F:xenobiotic transmembrane transporter activity"/>
    <property type="evidence" value="ECO:0007669"/>
    <property type="project" value="TreeGrafter"/>
</dbReference>
<feature type="transmembrane region" description="Helical" evidence="1">
    <location>
        <begin position="366"/>
        <end position="385"/>
    </location>
</feature>
<feature type="transmembrane region" description="Helical" evidence="1">
    <location>
        <begin position="940"/>
        <end position="961"/>
    </location>
</feature>
<feature type="transmembrane region" description="Helical" evidence="1">
    <location>
        <begin position="557"/>
        <end position="575"/>
    </location>
</feature>
<feature type="transmembrane region" description="Helical" evidence="1">
    <location>
        <begin position="467"/>
        <end position="490"/>
    </location>
</feature>
<dbReference type="PANTHER" id="PTHR32063:SF18">
    <property type="entry name" value="CATION EFFLUX SYSTEM PROTEIN"/>
    <property type="match status" value="1"/>
</dbReference>
<protein>
    <submittedName>
        <fullName evidence="2">Efflux RND transporter permease subunit</fullName>
    </submittedName>
</protein>
<dbReference type="PRINTS" id="PR00702">
    <property type="entry name" value="ACRIFLAVINRP"/>
</dbReference>
<feature type="transmembrane region" description="Helical" evidence="1">
    <location>
        <begin position="1014"/>
        <end position="1035"/>
    </location>
</feature>
<organism evidence="2 3">
    <name type="scientific">Acinetobacter wuhouensis</name>
    <dbReference type="NCBI Taxonomy" id="1879050"/>
    <lineage>
        <taxon>Bacteria</taxon>
        <taxon>Pseudomonadati</taxon>
        <taxon>Pseudomonadota</taxon>
        <taxon>Gammaproteobacteria</taxon>
        <taxon>Moraxellales</taxon>
        <taxon>Moraxellaceae</taxon>
        <taxon>Acinetobacter</taxon>
    </lineage>
</organism>
<dbReference type="Gene3D" id="3.30.2090.10">
    <property type="entry name" value="Multidrug efflux transporter AcrB TolC docking domain, DN and DC subdomains"/>
    <property type="match status" value="2"/>
</dbReference>